<dbReference type="GO" id="GO:0004177">
    <property type="term" value="F:aminopeptidase activity"/>
    <property type="evidence" value="ECO:0007669"/>
    <property type="project" value="UniProtKB-KW"/>
</dbReference>
<proteinExistence type="predicted"/>
<dbReference type="InterPro" id="IPR029058">
    <property type="entry name" value="AB_hydrolase_fold"/>
</dbReference>
<keyword evidence="8" id="KW-0378">Hydrolase</keyword>
<accession>A0AAX4J456</accession>
<dbReference type="GO" id="GO:0005886">
    <property type="term" value="C:plasma membrane"/>
    <property type="evidence" value="ECO:0007669"/>
    <property type="project" value="TreeGrafter"/>
</dbReference>
<evidence type="ECO:0000256" key="2">
    <source>
        <dbReference type="ARBA" id="ARBA00004576"/>
    </source>
</evidence>
<evidence type="ECO:0000313" key="8">
    <source>
        <dbReference type="EMBL" id="WQF90162.1"/>
    </source>
</evidence>
<sequence>MVTTSRFSLSGFSVCSRPVFVLRHGLIATVVLDVIRLYPHGASYAHSPEQNPDGYGKAAISNVTALCRVGRFFLAHGTADDNVHIGHTLALVDQLDQANLTNYDFVAFPYADHDIKLQNDRKMLYSSMRL</sequence>
<dbReference type="Pfam" id="PF00326">
    <property type="entry name" value="Peptidase_S9"/>
    <property type="match status" value="1"/>
</dbReference>
<dbReference type="Proteomes" id="UP001322277">
    <property type="component" value="Chromosome 10"/>
</dbReference>
<dbReference type="KEGG" id="cdet:87951676"/>
<dbReference type="PANTHER" id="PTHR11731">
    <property type="entry name" value="PROTEASE FAMILY S9B,C DIPEPTIDYL-PEPTIDASE IV-RELATED"/>
    <property type="match status" value="1"/>
</dbReference>
<dbReference type="GO" id="GO:0008236">
    <property type="term" value="F:serine-type peptidase activity"/>
    <property type="evidence" value="ECO:0007669"/>
    <property type="project" value="UniProtKB-KW"/>
</dbReference>
<evidence type="ECO:0000256" key="6">
    <source>
        <dbReference type="ARBA" id="ARBA00023180"/>
    </source>
</evidence>
<evidence type="ECO:0000256" key="1">
    <source>
        <dbReference type="ARBA" id="ARBA00002218"/>
    </source>
</evidence>
<dbReference type="InterPro" id="IPR050278">
    <property type="entry name" value="Serine_Prot_S9B/DPPIV"/>
</dbReference>
<evidence type="ECO:0000256" key="5">
    <source>
        <dbReference type="ARBA" id="ARBA00022825"/>
    </source>
</evidence>
<keyword evidence="4" id="KW-0926">Vacuole</keyword>
<dbReference type="RefSeq" id="XP_062787383.1">
    <property type="nucleotide sequence ID" value="XM_062931332.1"/>
</dbReference>
<evidence type="ECO:0000313" key="9">
    <source>
        <dbReference type="Proteomes" id="UP001322277"/>
    </source>
</evidence>
<keyword evidence="9" id="KW-1185">Reference proteome</keyword>
<dbReference type="GO" id="GO:0008239">
    <property type="term" value="F:dipeptidyl-peptidase activity"/>
    <property type="evidence" value="ECO:0007669"/>
    <property type="project" value="TreeGrafter"/>
</dbReference>
<name>A0AAX4J456_9PEZI</name>
<dbReference type="SUPFAM" id="SSF53474">
    <property type="entry name" value="alpha/beta-Hydrolases"/>
    <property type="match status" value="1"/>
</dbReference>
<evidence type="ECO:0000259" key="7">
    <source>
        <dbReference type="Pfam" id="PF00326"/>
    </source>
</evidence>
<keyword evidence="6" id="KW-0325">Glycoprotein</keyword>
<dbReference type="GeneID" id="87951676"/>
<dbReference type="AlphaFoldDB" id="A0AAX4J456"/>
<dbReference type="InterPro" id="IPR001375">
    <property type="entry name" value="Peptidase_S9_cat"/>
</dbReference>
<evidence type="ECO:0000256" key="3">
    <source>
        <dbReference type="ARBA" id="ARBA00022438"/>
    </source>
</evidence>
<dbReference type="PANTHER" id="PTHR11731:SF200">
    <property type="entry name" value="DIPEPTIDYL PEPTIDASE 10, ISOFORM B"/>
    <property type="match status" value="1"/>
</dbReference>
<comment type="function">
    <text evidence="1">Type IV dipeptidyl-peptidase which removes N-terminal dipeptides sequentially from polypeptides having unsubstituted N-termini provided that the penultimate residue is proline.</text>
</comment>
<keyword evidence="3" id="KW-0645">Protease</keyword>
<dbReference type="GO" id="GO:0005774">
    <property type="term" value="C:vacuolar membrane"/>
    <property type="evidence" value="ECO:0007669"/>
    <property type="project" value="UniProtKB-SubCell"/>
</dbReference>
<dbReference type="EMBL" id="CP137314">
    <property type="protein sequence ID" value="WQF90162.1"/>
    <property type="molecule type" value="Genomic_DNA"/>
</dbReference>
<reference evidence="9" key="1">
    <citation type="journal article" date="2023" name="bioRxiv">
        <title>Complete genome of the Medicago anthracnose fungus, Colletotrichum destructivum, reveals a mini-chromosome-like region within a core chromosome.</title>
        <authorList>
            <person name="Lapalu N."/>
            <person name="Simon A."/>
            <person name="Lu A."/>
            <person name="Plaumann P.-L."/>
            <person name="Amselem J."/>
            <person name="Pigne S."/>
            <person name="Auger A."/>
            <person name="Koch C."/>
            <person name="Dallery J.-F."/>
            <person name="O'Connell R.J."/>
        </authorList>
    </citation>
    <scope>NUCLEOTIDE SEQUENCE [LARGE SCALE GENOMIC DNA]</scope>
    <source>
        <strain evidence="9">CBS 520.97</strain>
    </source>
</reference>
<gene>
    <name evidence="8" type="ORF">CDEST_15176</name>
</gene>
<keyword evidence="3" id="KW-0031">Aminopeptidase</keyword>
<organism evidence="8 9">
    <name type="scientific">Colletotrichum destructivum</name>
    <dbReference type="NCBI Taxonomy" id="34406"/>
    <lineage>
        <taxon>Eukaryota</taxon>
        <taxon>Fungi</taxon>
        <taxon>Dikarya</taxon>
        <taxon>Ascomycota</taxon>
        <taxon>Pezizomycotina</taxon>
        <taxon>Sordariomycetes</taxon>
        <taxon>Hypocreomycetidae</taxon>
        <taxon>Glomerellales</taxon>
        <taxon>Glomerellaceae</taxon>
        <taxon>Colletotrichum</taxon>
        <taxon>Colletotrichum destructivum species complex</taxon>
    </lineage>
</organism>
<dbReference type="GO" id="GO:0006508">
    <property type="term" value="P:proteolysis"/>
    <property type="evidence" value="ECO:0007669"/>
    <property type="project" value="InterPro"/>
</dbReference>
<comment type="subcellular location">
    <subcellularLocation>
        <location evidence="2">Vacuole membrane</location>
        <topology evidence="2">Single-pass type II membrane protein</topology>
    </subcellularLocation>
</comment>
<evidence type="ECO:0000256" key="4">
    <source>
        <dbReference type="ARBA" id="ARBA00022554"/>
    </source>
</evidence>
<protein>
    <submittedName>
        <fullName evidence="8">Peptidase S9, prolyl oligopeptidase, catalytic domain, alpha/Beta hydrolase</fullName>
    </submittedName>
</protein>
<keyword evidence="5" id="KW-0720">Serine protease</keyword>
<feature type="domain" description="Peptidase S9 prolyl oligopeptidase catalytic" evidence="7">
    <location>
        <begin position="44"/>
        <end position="125"/>
    </location>
</feature>
<dbReference type="Gene3D" id="3.40.50.1820">
    <property type="entry name" value="alpha/beta hydrolase"/>
    <property type="match status" value="1"/>
</dbReference>